<feature type="region of interest" description="Disordered" evidence="2">
    <location>
        <begin position="460"/>
        <end position="479"/>
    </location>
</feature>
<organism evidence="5 6">
    <name type="scientific">Solanum verrucosum</name>
    <dbReference type="NCBI Taxonomy" id="315347"/>
    <lineage>
        <taxon>Eukaryota</taxon>
        <taxon>Viridiplantae</taxon>
        <taxon>Streptophyta</taxon>
        <taxon>Embryophyta</taxon>
        <taxon>Tracheophyta</taxon>
        <taxon>Spermatophyta</taxon>
        <taxon>Magnoliopsida</taxon>
        <taxon>eudicotyledons</taxon>
        <taxon>Gunneridae</taxon>
        <taxon>Pentapetalae</taxon>
        <taxon>asterids</taxon>
        <taxon>lamiids</taxon>
        <taxon>Solanales</taxon>
        <taxon>Solanaceae</taxon>
        <taxon>Solanoideae</taxon>
        <taxon>Solaneae</taxon>
        <taxon>Solanum</taxon>
    </lineage>
</organism>
<evidence type="ECO:0000259" key="4">
    <source>
        <dbReference type="Pfam" id="PF13963"/>
    </source>
</evidence>
<dbReference type="InterPro" id="IPR025452">
    <property type="entry name" value="DUF4218"/>
</dbReference>
<feature type="domain" description="Transposase-associated" evidence="4">
    <location>
        <begin position="5"/>
        <end position="79"/>
    </location>
</feature>
<reference evidence="5" key="1">
    <citation type="submission" date="2023-08" db="EMBL/GenBank/DDBJ databases">
        <title>A de novo genome assembly of Solanum verrucosum Schlechtendal, a Mexican diploid species geographically isolated from the other diploid A-genome species in potato relatives.</title>
        <authorList>
            <person name="Hosaka K."/>
        </authorList>
    </citation>
    <scope>NUCLEOTIDE SEQUENCE</scope>
    <source>
        <tissue evidence="5">Young leaves</tissue>
    </source>
</reference>
<protein>
    <recommendedName>
        <fullName evidence="7">Transposase-associated domain-containing protein</fullName>
    </recommendedName>
</protein>
<evidence type="ECO:0000313" key="5">
    <source>
        <dbReference type="EMBL" id="WMV32569.1"/>
    </source>
</evidence>
<dbReference type="PANTHER" id="PTHR10775:SF158">
    <property type="entry name" value="TNP2-LIKE TRANSPOSON PROTEIN"/>
    <property type="match status" value="1"/>
</dbReference>
<feature type="compositionally biased region" description="Low complexity" evidence="2">
    <location>
        <begin position="1080"/>
        <end position="1095"/>
    </location>
</feature>
<name>A0AAF0R6S1_SOLVR</name>
<dbReference type="Pfam" id="PF13960">
    <property type="entry name" value="DUF4218"/>
    <property type="match status" value="1"/>
</dbReference>
<keyword evidence="6" id="KW-1185">Reference proteome</keyword>
<feature type="domain" description="DUF4218" evidence="3">
    <location>
        <begin position="576"/>
        <end position="685"/>
    </location>
</feature>
<accession>A0AAF0R6S1</accession>
<dbReference type="Pfam" id="PF02992">
    <property type="entry name" value="Transposase_21"/>
    <property type="match status" value="1"/>
</dbReference>
<feature type="coiled-coil region" evidence="1">
    <location>
        <begin position="1299"/>
        <end position="1347"/>
    </location>
</feature>
<feature type="compositionally biased region" description="Basic and acidic residues" evidence="2">
    <location>
        <begin position="460"/>
        <end position="471"/>
    </location>
</feature>
<evidence type="ECO:0008006" key="7">
    <source>
        <dbReference type="Google" id="ProtNLM"/>
    </source>
</evidence>
<dbReference type="PANTHER" id="PTHR10775">
    <property type="entry name" value="OS08G0208400 PROTEIN"/>
    <property type="match status" value="1"/>
</dbReference>
<feature type="compositionally biased region" description="Basic and acidic residues" evidence="2">
    <location>
        <begin position="503"/>
        <end position="520"/>
    </location>
</feature>
<sequence length="1368" mass="156547">MAPSKQWMELVDNRLDEVYLAGVQKFLDYAFQRTGEEHEIRCPCVKCFNTILGTQKIVETHLLVYGIIRNYTFWYYHGERLGEPLTEYESEDEDGDAVEECESEDEVEELLRDLYPNLDGGSTHTDCDDLLEEEPNVEAKNFYSLLKDFEKPLYKNSKASKLSSLIKLLHIKSIGRWSNASFTMLLKLLKDELLPDDADLPNSYYEAKKIIQELGLSYNRIDACTNDCMLYWKEDSLLDSCKICGASRELIHIVGKQRIRKTSTLMTWHKDERVDDGIMRHPADSMAWKSFDELHPSFAVDPRNVQLGLASDGFQPFRNSKTSHSIWPVVLIPYNLPPWLCMKQENFILSMLIPGPNGPRDAIDTYLQPLIEELKELWDVGIETYDASTRKNFKLHASLLWTINDFPAYGNLSGWSTKGKLACPCCNKDTTSIRLTNCKKQCFMGHRRYLPLSHKWRNETKSFDGTQEKRPPPKMRSGIDILDQVQDLEGLQLSKDPKKRKNISHEKRNDNWNKKRKTKDTIKTRLDLQEMNIRSELHPIQNREKFEVPTACHTSSPEDKHKLCIFLKNLKCAWIKRVEIDNLEHIEAQIPITLCKLEKLFPPSFFDVMEHLPIHLASEAKIAGPIHFRWMYPVEGWLYFLKSLIGNRACPEGSIAEGYIAIECMTLCSRYLHRIDTKFNKPERNYDGGLKICNGGLSIFCQSGKTLGAKTPYELEADEQAHIYILKNCDEVLPYLEEFAQTHENARHLSDAEWNKQFIEWFKDRVAQLHKGDDSRMMEDLLSLSRGPTKYSTHSNGNVINGYRFHVEDYDRKLRTQNCGVVVLGENDKDSENLNYYGVLTDVIELQFVMDRRVVLFRCNWFDVFDKIKGVKKDELASRNEDIIVTKVGNPRFQQRLAIPDSFEIVEQMDDDIVELGSPSKKKRKRTNEVKFKMKPIKTESEDSSTMKSTMRYTFVAPGDIGKGRGRGQGLKSLGEKRSMPTKKLFSQSNDLVNHYIQEIETKPNLLWKTRGQGPKISTVSASLGMETMHKNALTLEKENMKINIPSPACTNQVKQYTQEVKTSPGVIGKGLEKRSETAMSSQSTRSNSTMSSSQEMRTMDKNPLICEEDMQINTSFPPSVDQVMKHTETTEKGSSNPKKVKRVRGSNMCKEVAKLEIGQKLTVTFYNNRIVGTNSKLFSRHLGKIVRDINICPLGVSSWNDIKQDKLNHMWAAVEGGKDGNPPDLATIFFETRKKDNKLVEPEAIEKHAQLKEMVQVDPSLPSIEIVEKCCGPQTRSHVFGFGGGVKAKDLKGGTSSKAELLSALRSTREDNKCLNEENKSLNEENKSLNHRLSILEDAMKEIMKMKELFAAQQSHVQPTSSPISTE</sequence>
<evidence type="ECO:0000256" key="1">
    <source>
        <dbReference type="SAM" id="Coils"/>
    </source>
</evidence>
<evidence type="ECO:0000259" key="3">
    <source>
        <dbReference type="Pfam" id="PF13960"/>
    </source>
</evidence>
<evidence type="ECO:0000313" key="6">
    <source>
        <dbReference type="Proteomes" id="UP001234989"/>
    </source>
</evidence>
<dbReference type="EMBL" id="CP133617">
    <property type="protein sequence ID" value="WMV32569.1"/>
    <property type="molecule type" value="Genomic_DNA"/>
</dbReference>
<proteinExistence type="predicted"/>
<keyword evidence="1" id="KW-0175">Coiled coil</keyword>
<gene>
    <name evidence="5" type="ORF">MTR67_025954</name>
</gene>
<feature type="region of interest" description="Disordered" evidence="2">
    <location>
        <begin position="957"/>
        <end position="980"/>
    </location>
</feature>
<dbReference type="Proteomes" id="UP001234989">
    <property type="component" value="Chromosome 6"/>
</dbReference>
<dbReference type="InterPro" id="IPR029480">
    <property type="entry name" value="Transpos_assoc"/>
</dbReference>
<feature type="region of interest" description="Disordered" evidence="2">
    <location>
        <begin position="1073"/>
        <end position="1097"/>
    </location>
</feature>
<feature type="region of interest" description="Disordered" evidence="2">
    <location>
        <begin position="493"/>
        <end position="520"/>
    </location>
</feature>
<dbReference type="Pfam" id="PF13963">
    <property type="entry name" value="Transpos_assoc"/>
    <property type="match status" value="1"/>
</dbReference>
<evidence type="ECO:0000256" key="2">
    <source>
        <dbReference type="SAM" id="MobiDB-lite"/>
    </source>
</evidence>
<dbReference type="InterPro" id="IPR004242">
    <property type="entry name" value="Transposase_21"/>
</dbReference>